<evidence type="ECO:0000256" key="1">
    <source>
        <dbReference type="SAM" id="MobiDB-lite"/>
    </source>
</evidence>
<dbReference type="EMBL" id="KZ858955">
    <property type="protein sequence ID" value="RDW28123.1"/>
    <property type="molecule type" value="Genomic_DNA"/>
</dbReference>
<evidence type="ECO:0000256" key="2">
    <source>
        <dbReference type="SAM" id="Phobius"/>
    </source>
</evidence>
<evidence type="ECO:0000313" key="5">
    <source>
        <dbReference type="EMBL" id="AOW06189.1"/>
    </source>
</evidence>
<gene>
    <name evidence="6" type="ORF">B0I71DRAFT_127871</name>
    <name evidence="5" type="ORF">YALI1_E36036g</name>
</gene>
<dbReference type="AlphaFoldDB" id="A0A1H6PP94"/>
<dbReference type="GeneID" id="2911979"/>
<evidence type="ECO:0000256" key="3">
    <source>
        <dbReference type="SAM" id="SignalP"/>
    </source>
</evidence>
<name>A0A1H6PP94_YARLL</name>
<keyword evidence="2" id="KW-0472">Membrane</keyword>
<dbReference type="eggNOG" id="ENOG502S1TN">
    <property type="taxonomic scope" value="Eukaryota"/>
</dbReference>
<proteinExistence type="predicted"/>
<dbReference type="RefSeq" id="XP_504599.1">
    <property type="nucleotide sequence ID" value="XM_504599.1"/>
</dbReference>
<dbReference type="Proteomes" id="UP000182444">
    <property type="component" value="Chromosome 1E"/>
</dbReference>
<feature type="compositionally biased region" description="Basic and acidic residues" evidence="1">
    <location>
        <begin position="56"/>
        <end position="70"/>
    </location>
</feature>
<feature type="signal peptide" evidence="3">
    <location>
        <begin position="1"/>
        <end position="20"/>
    </location>
</feature>
<dbReference type="KEGG" id="yli:2911979"/>
<dbReference type="Proteomes" id="UP000256601">
    <property type="component" value="Unassembled WGS sequence"/>
</dbReference>
<dbReference type="VEuPathDB" id="FungiDB:YALI1_E36036g"/>
<feature type="compositionally biased region" description="Low complexity" evidence="1">
    <location>
        <begin position="116"/>
        <end position="126"/>
    </location>
</feature>
<dbReference type="OMA" id="AICDDTH"/>
<evidence type="ECO:0000313" key="6">
    <source>
        <dbReference type="EMBL" id="RDW28123.1"/>
    </source>
</evidence>
<protein>
    <recommendedName>
        <fullName evidence="4">DUF7137 domain-containing protein</fullName>
    </recommendedName>
</protein>
<evidence type="ECO:0000259" key="4">
    <source>
        <dbReference type="Pfam" id="PF23585"/>
    </source>
</evidence>
<dbReference type="InterPro" id="IPR055561">
    <property type="entry name" value="DUF7137"/>
</dbReference>
<evidence type="ECO:0000313" key="7">
    <source>
        <dbReference type="Proteomes" id="UP000182444"/>
    </source>
</evidence>
<keyword evidence="2" id="KW-0812">Transmembrane</keyword>
<feature type="domain" description="DUF7137" evidence="4">
    <location>
        <begin position="129"/>
        <end position="262"/>
    </location>
</feature>
<evidence type="ECO:0000313" key="8">
    <source>
        <dbReference type="Proteomes" id="UP000256601"/>
    </source>
</evidence>
<feature type="transmembrane region" description="Helical" evidence="2">
    <location>
        <begin position="278"/>
        <end position="297"/>
    </location>
</feature>
<dbReference type="PANTHER" id="PTHR42028:SF1">
    <property type="entry name" value="YALI0E30657P"/>
    <property type="match status" value="1"/>
</dbReference>
<feature type="compositionally biased region" description="Basic and acidic residues" evidence="1">
    <location>
        <begin position="78"/>
        <end position="115"/>
    </location>
</feature>
<keyword evidence="2" id="KW-1133">Transmembrane helix</keyword>
<dbReference type="Pfam" id="PF23585">
    <property type="entry name" value="DUF7137"/>
    <property type="match status" value="1"/>
</dbReference>
<dbReference type="VEuPathDB" id="FungiDB:YALI0_E30657g"/>
<dbReference type="EMBL" id="CP017557">
    <property type="protein sequence ID" value="AOW06189.1"/>
    <property type="molecule type" value="Genomic_DNA"/>
</dbReference>
<dbReference type="PANTHER" id="PTHR42028">
    <property type="entry name" value="CHROMOSOME 1, WHOLE GENOME SHOTGUN SEQUENCE"/>
    <property type="match status" value="1"/>
</dbReference>
<dbReference type="OrthoDB" id="2435509at2759"/>
<feature type="chain" id="PRO_5036020518" description="DUF7137 domain-containing protein" evidence="3">
    <location>
        <begin position="21"/>
        <end position="299"/>
    </location>
</feature>
<feature type="region of interest" description="Disordered" evidence="1">
    <location>
        <begin position="17"/>
        <end position="135"/>
    </location>
</feature>
<organism evidence="5 7">
    <name type="scientific">Yarrowia lipolytica</name>
    <name type="common">Candida lipolytica</name>
    <dbReference type="NCBI Taxonomy" id="4952"/>
    <lineage>
        <taxon>Eukaryota</taxon>
        <taxon>Fungi</taxon>
        <taxon>Dikarya</taxon>
        <taxon>Ascomycota</taxon>
        <taxon>Saccharomycotina</taxon>
        <taxon>Dipodascomycetes</taxon>
        <taxon>Dipodascales</taxon>
        <taxon>Dipodascales incertae sedis</taxon>
        <taxon>Yarrowia</taxon>
    </lineage>
</organism>
<reference evidence="5 7" key="1">
    <citation type="journal article" date="2016" name="PLoS ONE">
        <title>Sequence Assembly of Yarrowia lipolytica Strain W29/CLIB89 Shows Transposable Element Diversity.</title>
        <authorList>
            <person name="Magnan C."/>
            <person name="Yu J."/>
            <person name="Chang I."/>
            <person name="Jahn E."/>
            <person name="Kanomata Y."/>
            <person name="Wu J."/>
            <person name="Zeller M."/>
            <person name="Oakes M."/>
            <person name="Baldi P."/>
            <person name="Sandmeyer S."/>
        </authorList>
    </citation>
    <scope>NUCLEOTIDE SEQUENCE [LARGE SCALE GENOMIC DNA]</scope>
    <source>
        <strain evidence="5">CLIB89</strain>
        <strain evidence="7">CLIB89(W29)</strain>
    </source>
</reference>
<sequence length="299" mass="32483">MKFSVYVLALVAAAALAADGDNNNNNNNDKSTATTGQKSSQSQASKTQQQSASATQKDDKSSTKSADDSKTTNGSDNKSGDNNDKDNNKSDSKDNNDNKSNDNDNKSSDKTEDKSSTTSKFSTSIDPRLPAGGVDLLTPEATTSTYIKLGEQATFVWNYTSLSVTPSAINIEAYCSQNRHYYTIAANQSATETSVVWDTSQYSDNNTDDTPLINSNYQLYIYDANEDMNAVASAGYLASFNRYQFGIYSPQPYVPMDQFQCNGCQGKAKSAAPQTDMLVVKMLMAFCLIIVASFMHFTL</sequence>
<keyword evidence="3" id="KW-0732">Signal</keyword>
<accession>A0A1H6PP94</accession>
<feature type="compositionally biased region" description="Low complexity" evidence="1">
    <location>
        <begin position="17"/>
        <end position="55"/>
    </location>
</feature>
<reference evidence="6 8" key="2">
    <citation type="submission" date="2018-07" db="EMBL/GenBank/DDBJ databases">
        <title>Draft Genome Assemblies for Five Robust Yarrowia lipolytica Strains Exhibiting High Lipid Production and Pentose Sugar Utilization and Sugar Alcohol Secretion from Undetoxified Lignocellulosic Biomass Hydrolysates.</title>
        <authorList>
            <consortium name="DOE Joint Genome Institute"/>
            <person name="Walker C."/>
            <person name="Ryu S."/>
            <person name="Na H."/>
            <person name="Zane M."/>
            <person name="LaButti K."/>
            <person name="Lipzen A."/>
            <person name="Haridas S."/>
            <person name="Barry K."/>
            <person name="Grigoriev I.V."/>
            <person name="Quarterman J."/>
            <person name="Slininger P."/>
            <person name="Dien B."/>
            <person name="Trinh C.T."/>
        </authorList>
    </citation>
    <scope>NUCLEOTIDE SEQUENCE [LARGE SCALE GENOMIC DNA]</scope>
    <source>
        <strain evidence="6 8">YB392</strain>
    </source>
</reference>